<name>A0AAN7IK82_QUERU</name>
<proteinExistence type="predicted"/>
<evidence type="ECO:0000313" key="1">
    <source>
        <dbReference type="EMBL" id="KAK4579725.1"/>
    </source>
</evidence>
<comment type="caution">
    <text evidence="1">The sequence shown here is derived from an EMBL/GenBank/DDBJ whole genome shotgun (WGS) entry which is preliminary data.</text>
</comment>
<sequence length="72" mass="8736">MDNHQHQRENERTSPRHKPFVARCCSCPRVLASSIFRRIGRCMFVSCYPVIQCFGCDDHRHRHHNHHHKHFF</sequence>
<organism evidence="1 2">
    <name type="scientific">Quercus rubra</name>
    <name type="common">Northern red oak</name>
    <name type="synonym">Quercus borealis</name>
    <dbReference type="NCBI Taxonomy" id="3512"/>
    <lineage>
        <taxon>Eukaryota</taxon>
        <taxon>Viridiplantae</taxon>
        <taxon>Streptophyta</taxon>
        <taxon>Embryophyta</taxon>
        <taxon>Tracheophyta</taxon>
        <taxon>Spermatophyta</taxon>
        <taxon>Magnoliopsida</taxon>
        <taxon>eudicotyledons</taxon>
        <taxon>Gunneridae</taxon>
        <taxon>Pentapetalae</taxon>
        <taxon>rosids</taxon>
        <taxon>fabids</taxon>
        <taxon>Fagales</taxon>
        <taxon>Fagaceae</taxon>
        <taxon>Quercus</taxon>
    </lineage>
</organism>
<reference evidence="1 2" key="1">
    <citation type="journal article" date="2023" name="G3 (Bethesda)">
        <title>A haplotype-resolved chromosome-scale genome for Quercus rubra L. provides insights into the genetics of adaptive traits for red oak species.</title>
        <authorList>
            <person name="Kapoor B."/>
            <person name="Jenkins J."/>
            <person name="Schmutz J."/>
            <person name="Zhebentyayeva T."/>
            <person name="Kuelheim C."/>
            <person name="Coggeshall M."/>
            <person name="Heim C."/>
            <person name="Lasky J.R."/>
            <person name="Leites L."/>
            <person name="Islam-Faridi N."/>
            <person name="Romero-Severson J."/>
            <person name="DeLeo V.L."/>
            <person name="Lucas S.M."/>
            <person name="Lazic D."/>
            <person name="Gailing O."/>
            <person name="Carlson J."/>
            <person name="Staton M."/>
        </authorList>
    </citation>
    <scope>NUCLEOTIDE SEQUENCE [LARGE SCALE GENOMIC DNA]</scope>
    <source>
        <strain evidence="1">Pseudo-F2</strain>
    </source>
</reference>
<protein>
    <submittedName>
        <fullName evidence="1">Uncharacterized protein</fullName>
    </submittedName>
</protein>
<keyword evidence="2" id="KW-1185">Reference proteome</keyword>
<accession>A0AAN7IK82</accession>
<dbReference type="Proteomes" id="UP001324115">
    <property type="component" value="Unassembled WGS sequence"/>
</dbReference>
<evidence type="ECO:0000313" key="2">
    <source>
        <dbReference type="Proteomes" id="UP001324115"/>
    </source>
</evidence>
<dbReference type="EMBL" id="JAXUIC010000008">
    <property type="protein sequence ID" value="KAK4579725.1"/>
    <property type="molecule type" value="Genomic_DNA"/>
</dbReference>
<gene>
    <name evidence="1" type="ORF">RGQ29_029403</name>
</gene>
<dbReference type="AlphaFoldDB" id="A0AAN7IK82"/>